<proteinExistence type="predicted"/>
<organism evidence="2 3">
    <name type="scientific">Blyttiomyces helicus</name>
    <dbReference type="NCBI Taxonomy" id="388810"/>
    <lineage>
        <taxon>Eukaryota</taxon>
        <taxon>Fungi</taxon>
        <taxon>Fungi incertae sedis</taxon>
        <taxon>Chytridiomycota</taxon>
        <taxon>Chytridiomycota incertae sedis</taxon>
        <taxon>Chytridiomycetes</taxon>
        <taxon>Chytridiomycetes incertae sedis</taxon>
        <taxon>Blyttiomyces</taxon>
    </lineage>
</organism>
<feature type="region of interest" description="Disordered" evidence="1">
    <location>
        <begin position="308"/>
        <end position="338"/>
    </location>
</feature>
<reference evidence="3" key="1">
    <citation type="journal article" date="2018" name="Nat. Microbiol.">
        <title>Leveraging single-cell genomics to expand the fungal tree of life.</title>
        <authorList>
            <person name="Ahrendt S.R."/>
            <person name="Quandt C.A."/>
            <person name="Ciobanu D."/>
            <person name="Clum A."/>
            <person name="Salamov A."/>
            <person name="Andreopoulos B."/>
            <person name="Cheng J.F."/>
            <person name="Woyke T."/>
            <person name="Pelin A."/>
            <person name="Henrissat B."/>
            <person name="Reynolds N.K."/>
            <person name="Benny G.L."/>
            <person name="Smith M.E."/>
            <person name="James T.Y."/>
            <person name="Grigoriev I.V."/>
        </authorList>
    </citation>
    <scope>NUCLEOTIDE SEQUENCE [LARGE SCALE GENOMIC DNA]</scope>
</reference>
<evidence type="ECO:0000313" key="3">
    <source>
        <dbReference type="Proteomes" id="UP000269721"/>
    </source>
</evidence>
<keyword evidence="3" id="KW-1185">Reference proteome</keyword>
<gene>
    <name evidence="2" type="ORF">BDK51DRAFT_43062</name>
</gene>
<name>A0A4P9WHG6_9FUNG</name>
<dbReference type="AlphaFoldDB" id="A0A4P9WHG6"/>
<protein>
    <submittedName>
        <fullName evidence="2">Uncharacterized protein</fullName>
    </submittedName>
</protein>
<accession>A0A4P9WHG6</accession>
<dbReference type="Proteomes" id="UP000269721">
    <property type="component" value="Unassembled WGS sequence"/>
</dbReference>
<evidence type="ECO:0000256" key="1">
    <source>
        <dbReference type="SAM" id="MobiDB-lite"/>
    </source>
</evidence>
<dbReference type="EMBL" id="KZ995346">
    <property type="protein sequence ID" value="RKO90858.1"/>
    <property type="molecule type" value="Genomic_DNA"/>
</dbReference>
<sequence>MTTLKSTLAFRKEQVVRFTGHKNSIEKTSDFLAAVKAYFKTFRGDPNSTRTSVISSRSSCTEVQTPGCGFAGRNTRRQWLSLINQFYLLLAKQFYPIEVLNSNCPELNKYLDGSLNEIHIKFCELKSTTHQAHVYTDEKTILELDHIDYCNNALPCSAKPVGVEQQYSDFARCLQDSGRADRSSCRLSMSSCTPPRADSHQVPLQGRTHRPETVSTMNEIVINAQRQNTRSWWWSTNRKEEDKLDVDLDMICATASLQYTNLSLVDKKPKQNGMDLQLQEDRFAERFTPDSEKLEKAKRWKHIKGGTTDECEDYTEGRGSGPGSRGGDPAPGAPATYGRFGATRRNYLGEYTQRKGNHTWKTIFCGCGGCVHYRRDCGSPYKVTPTNRPTLAAQSTGHGGAGPGRGRITGITEIEVEPTHPMPERQPEHALLVSVYIMEADNGLWEYIDPNTDIDRTNHGSMRTGMGDMEDLERRWKRHPFPERLTRITV</sequence>
<evidence type="ECO:0000313" key="2">
    <source>
        <dbReference type="EMBL" id="RKO90858.1"/>
    </source>
</evidence>